<evidence type="ECO:0000256" key="1">
    <source>
        <dbReference type="SAM" id="MobiDB-lite"/>
    </source>
</evidence>
<protein>
    <submittedName>
        <fullName evidence="3">Uncharacterized protein</fullName>
    </submittedName>
</protein>
<gene>
    <name evidence="3" type="ORF">INF35_07435</name>
</gene>
<dbReference type="PROSITE" id="PS51257">
    <property type="entry name" value="PROKAR_LIPOPROTEIN"/>
    <property type="match status" value="1"/>
</dbReference>
<feature type="signal peptide" evidence="2">
    <location>
        <begin position="1"/>
        <end position="29"/>
    </location>
</feature>
<organism evidence="3 4">
    <name type="scientific">Gemmiger gallinarum</name>
    <dbReference type="NCBI Taxonomy" id="2779354"/>
    <lineage>
        <taxon>Bacteria</taxon>
        <taxon>Bacillati</taxon>
        <taxon>Bacillota</taxon>
        <taxon>Clostridia</taxon>
        <taxon>Eubacteriales</taxon>
        <taxon>Gemmiger</taxon>
    </lineage>
</organism>
<comment type="caution">
    <text evidence="3">The sequence shown here is derived from an EMBL/GenBank/DDBJ whole genome shotgun (WGS) entry which is preliminary data.</text>
</comment>
<sequence length="469" mass="49455">MKRPETRRRAALALPALLMALLVPTAALAGCTPGEPAPSSPAAPADTSSAGMTPAEEAPPDTAGTTVDLDWTPVAPATPPEGDYADPADFAPQGEVEGLADRSGISGYGSDTGYYSFRLREDASASLCYLDYASGREIVLCSQPNCTHDSDACPAWYPFDNGLRAVPVGDRLIVLQGGSPNYVDLLGADATPKIQVMNPDGSDRQEVFAFPAGSWVSTLPRGGFARDDVYLYFTITDQSAGANARTLCAVDGEGKVFALCALPEDEERIAGGDGQSLILTCMPGSSNLEGTQTYTTQVLRLDLTNLQATPLFSYPAEALGVCGQGAYYVLDGQTLPGYSLTDGSKLSDVAVDNPGVQTLYGVFDGRLLASGYTREGEPLCYALDVETGERTDLPYIFREDGTVAFGEILAQAGGRFVCVAGVQSDAVTYPAQSGEEPMRTSWLSPAYTLVDHADFWAGSPMQAIPRPVE</sequence>
<dbReference type="SUPFAM" id="SSF82171">
    <property type="entry name" value="DPP6 N-terminal domain-like"/>
    <property type="match status" value="1"/>
</dbReference>
<feature type="region of interest" description="Disordered" evidence="1">
    <location>
        <begin position="32"/>
        <end position="92"/>
    </location>
</feature>
<evidence type="ECO:0000256" key="2">
    <source>
        <dbReference type="SAM" id="SignalP"/>
    </source>
</evidence>
<proteinExistence type="predicted"/>
<evidence type="ECO:0000313" key="4">
    <source>
        <dbReference type="Proteomes" id="UP000768567"/>
    </source>
</evidence>
<dbReference type="EMBL" id="JADCKC010000002">
    <property type="protein sequence ID" value="MBE5037614.1"/>
    <property type="molecule type" value="Genomic_DNA"/>
</dbReference>
<keyword evidence="4" id="KW-1185">Reference proteome</keyword>
<feature type="chain" id="PRO_5047013823" evidence="2">
    <location>
        <begin position="30"/>
        <end position="469"/>
    </location>
</feature>
<name>A0ABR9R3B4_9FIRM</name>
<dbReference type="RefSeq" id="WP_193501080.1">
    <property type="nucleotide sequence ID" value="NZ_JADCKC010000002.1"/>
</dbReference>
<evidence type="ECO:0000313" key="3">
    <source>
        <dbReference type="EMBL" id="MBE5037614.1"/>
    </source>
</evidence>
<accession>A0ABR9R3B4</accession>
<dbReference type="Proteomes" id="UP000768567">
    <property type="component" value="Unassembled WGS sequence"/>
</dbReference>
<keyword evidence="2" id="KW-0732">Signal</keyword>
<reference evidence="3 4" key="1">
    <citation type="submission" date="2020-10" db="EMBL/GenBank/DDBJ databases">
        <title>ChiBAC.</title>
        <authorList>
            <person name="Zenner C."/>
            <person name="Hitch T.C.A."/>
            <person name="Clavel T."/>
        </authorList>
    </citation>
    <scope>NUCLEOTIDE SEQUENCE [LARGE SCALE GENOMIC DNA]</scope>
    <source>
        <strain evidence="3 4">DSM 109015</strain>
    </source>
</reference>